<gene>
    <name evidence="3" type="ORF">BO71DRAFT_402404</name>
</gene>
<sequence>MKFFVAVASLLVAVGVAMPIPVTNKAARFEGSDLIDGLANSGGLMGFLQEAELPLLSDNKDDAGAGDAAGDAAGAGKQ</sequence>
<dbReference type="Proteomes" id="UP000247810">
    <property type="component" value="Unassembled WGS sequence"/>
</dbReference>
<evidence type="ECO:0000313" key="3">
    <source>
        <dbReference type="EMBL" id="PYH90226.1"/>
    </source>
</evidence>
<keyword evidence="2" id="KW-0732">Signal</keyword>
<feature type="region of interest" description="Disordered" evidence="1">
    <location>
        <begin position="58"/>
        <end position="78"/>
    </location>
</feature>
<keyword evidence="4" id="KW-1185">Reference proteome</keyword>
<organism evidence="3 4">
    <name type="scientific">Aspergillus ellipticus CBS 707.79</name>
    <dbReference type="NCBI Taxonomy" id="1448320"/>
    <lineage>
        <taxon>Eukaryota</taxon>
        <taxon>Fungi</taxon>
        <taxon>Dikarya</taxon>
        <taxon>Ascomycota</taxon>
        <taxon>Pezizomycotina</taxon>
        <taxon>Eurotiomycetes</taxon>
        <taxon>Eurotiomycetidae</taxon>
        <taxon>Eurotiales</taxon>
        <taxon>Aspergillaceae</taxon>
        <taxon>Aspergillus</taxon>
        <taxon>Aspergillus subgen. Circumdati</taxon>
    </lineage>
</organism>
<proteinExistence type="predicted"/>
<dbReference type="AlphaFoldDB" id="A0A319CYB7"/>
<feature type="signal peptide" evidence="2">
    <location>
        <begin position="1"/>
        <end position="17"/>
    </location>
</feature>
<reference evidence="3 4" key="1">
    <citation type="submission" date="2018-02" db="EMBL/GenBank/DDBJ databases">
        <title>The genomes of Aspergillus section Nigri reveals drivers in fungal speciation.</title>
        <authorList>
            <consortium name="DOE Joint Genome Institute"/>
            <person name="Vesth T.C."/>
            <person name="Nybo J."/>
            <person name="Theobald S."/>
            <person name="Brandl J."/>
            <person name="Frisvad J.C."/>
            <person name="Nielsen K.F."/>
            <person name="Lyhne E.K."/>
            <person name="Kogle M.E."/>
            <person name="Kuo A."/>
            <person name="Riley R."/>
            <person name="Clum A."/>
            <person name="Nolan M."/>
            <person name="Lipzen A."/>
            <person name="Salamov A."/>
            <person name="Henrissat B."/>
            <person name="Wiebenga A."/>
            <person name="De vries R.P."/>
            <person name="Grigoriev I.V."/>
            <person name="Mortensen U.H."/>
            <person name="Andersen M.R."/>
            <person name="Baker S.E."/>
        </authorList>
    </citation>
    <scope>NUCLEOTIDE SEQUENCE [LARGE SCALE GENOMIC DNA]</scope>
    <source>
        <strain evidence="3 4">CBS 707.79</strain>
    </source>
</reference>
<dbReference type="VEuPathDB" id="FungiDB:BO71DRAFT_402404"/>
<evidence type="ECO:0000313" key="4">
    <source>
        <dbReference type="Proteomes" id="UP000247810"/>
    </source>
</evidence>
<dbReference type="OrthoDB" id="4507873at2759"/>
<accession>A0A319CYB7</accession>
<evidence type="ECO:0000256" key="1">
    <source>
        <dbReference type="SAM" id="MobiDB-lite"/>
    </source>
</evidence>
<protein>
    <submittedName>
        <fullName evidence="3">Uncharacterized protein</fullName>
    </submittedName>
</protein>
<dbReference type="EMBL" id="KZ825992">
    <property type="protein sequence ID" value="PYH90226.1"/>
    <property type="molecule type" value="Genomic_DNA"/>
</dbReference>
<name>A0A319CYB7_9EURO</name>
<feature type="compositionally biased region" description="Low complexity" evidence="1">
    <location>
        <begin position="65"/>
        <end position="78"/>
    </location>
</feature>
<evidence type="ECO:0000256" key="2">
    <source>
        <dbReference type="SAM" id="SignalP"/>
    </source>
</evidence>
<feature type="chain" id="PRO_5016315812" evidence="2">
    <location>
        <begin position="18"/>
        <end position="78"/>
    </location>
</feature>